<feature type="compositionally biased region" description="Polar residues" evidence="1">
    <location>
        <begin position="183"/>
        <end position="192"/>
    </location>
</feature>
<dbReference type="HOGENOM" id="CLU_1337875_0_0_1"/>
<dbReference type="AlphaFoldDB" id="C1HDV0"/>
<protein>
    <submittedName>
        <fullName evidence="2">Uncharacterized protein</fullName>
    </submittedName>
</protein>
<dbReference type="KEGG" id="pbl:PAAG_08943"/>
<proteinExistence type="predicted"/>
<feature type="compositionally biased region" description="Basic residues" evidence="1">
    <location>
        <begin position="75"/>
        <end position="87"/>
    </location>
</feature>
<reference evidence="2 3" key="1">
    <citation type="journal article" date="2011" name="PLoS Genet.">
        <title>Comparative genomic analysis of human fungal pathogens causing paracoccidioidomycosis.</title>
        <authorList>
            <person name="Desjardins C.A."/>
            <person name="Champion M.D."/>
            <person name="Holder J.W."/>
            <person name="Muszewska A."/>
            <person name="Goldberg J."/>
            <person name="Bailao A.M."/>
            <person name="Brigido M.M."/>
            <person name="Ferreira M.E."/>
            <person name="Garcia A.M."/>
            <person name="Grynberg M."/>
            <person name="Gujja S."/>
            <person name="Heiman D.I."/>
            <person name="Henn M.R."/>
            <person name="Kodira C.D."/>
            <person name="Leon-Narvaez H."/>
            <person name="Longo L.V."/>
            <person name="Ma L.J."/>
            <person name="Malavazi I."/>
            <person name="Matsuo A.L."/>
            <person name="Morais F.V."/>
            <person name="Pereira M."/>
            <person name="Rodriguez-Brito S."/>
            <person name="Sakthikumar S."/>
            <person name="Salem-Izacc S.M."/>
            <person name="Sykes S.M."/>
            <person name="Teixeira M.M."/>
            <person name="Vallejo M.C."/>
            <person name="Walter M.E."/>
            <person name="Yandava C."/>
            <person name="Young S."/>
            <person name="Zeng Q."/>
            <person name="Zucker J."/>
            <person name="Felipe M.S."/>
            <person name="Goldman G.H."/>
            <person name="Haas B.J."/>
            <person name="McEwen J.G."/>
            <person name="Nino-Vega G."/>
            <person name="Puccia R."/>
            <person name="San-Blas G."/>
            <person name="Soares C.M."/>
            <person name="Birren B.W."/>
            <person name="Cuomo C.A."/>
        </authorList>
    </citation>
    <scope>NUCLEOTIDE SEQUENCE [LARGE SCALE GENOMIC DNA]</scope>
    <source>
        <strain evidence="3">ATCC MYA-826 / Pb01</strain>
    </source>
</reference>
<gene>
    <name evidence="2" type="ORF">PAAG_08943</name>
</gene>
<organism evidence="2 3">
    <name type="scientific">Paracoccidioides lutzii (strain ATCC MYA-826 / Pb01)</name>
    <name type="common">Paracoccidioides brasiliensis</name>
    <dbReference type="NCBI Taxonomy" id="502779"/>
    <lineage>
        <taxon>Eukaryota</taxon>
        <taxon>Fungi</taxon>
        <taxon>Dikarya</taxon>
        <taxon>Ascomycota</taxon>
        <taxon>Pezizomycotina</taxon>
        <taxon>Eurotiomycetes</taxon>
        <taxon>Eurotiomycetidae</taxon>
        <taxon>Onygenales</taxon>
        <taxon>Ajellomycetaceae</taxon>
        <taxon>Paracoccidioides</taxon>
    </lineage>
</organism>
<accession>C1HDV0</accession>
<keyword evidence="3" id="KW-1185">Reference proteome</keyword>
<dbReference type="GeneID" id="9092356"/>
<evidence type="ECO:0000313" key="2">
    <source>
        <dbReference type="EMBL" id="EEH40094.2"/>
    </source>
</evidence>
<feature type="compositionally biased region" description="Acidic residues" evidence="1">
    <location>
        <begin position="196"/>
        <end position="205"/>
    </location>
</feature>
<dbReference type="EMBL" id="KN294046">
    <property type="protein sequence ID" value="EEH40094.2"/>
    <property type="molecule type" value="Genomic_DNA"/>
</dbReference>
<evidence type="ECO:0000313" key="3">
    <source>
        <dbReference type="Proteomes" id="UP000002059"/>
    </source>
</evidence>
<evidence type="ECO:0000256" key="1">
    <source>
        <dbReference type="SAM" id="MobiDB-lite"/>
    </source>
</evidence>
<feature type="region of interest" description="Disordered" evidence="1">
    <location>
        <begin position="183"/>
        <end position="205"/>
    </location>
</feature>
<sequence length="205" mass="22937">MEDMFNAIERRSLFAVIVKIFISSLKGLIRRGEAKERDTGAERESTAVQMRGCVKGRIVVDGGVGGVMELVRLKKKKRKKRNERKRKTKEEDDGNGVDGWKVGVEVDGREEGAAFYTSATFRVIFIRTFHHHQSPLTTTTITIKHSLLPMSFPSSPTLFTGVTNPPAWCHLGRQTLNLFKPSSAWQASSAPRSTDESLDNNTEET</sequence>
<dbReference type="RefSeq" id="XP_015701597.1">
    <property type="nucleotide sequence ID" value="XM_015846676.1"/>
</dbReference>
<dbReference type="Proteomes" id="UP000002059">
    <property type="component" value="Partially assembled WGS sequence"/>
</dbReference>
<name>C1HDV0_PARBA</name>
<dbReference type="VEuPathDB" id="FungiDB:PAAG_08943"/>
<feature type="region of interest" description="Disordered" evidence="1">
    <location>
        <begin position="75"/>
        <end position="98"/>
    </location>
</feature>